<feature type="domain" description="Enoyl reductase (ER)" evidence="1">
    <location>
        <begin position="10"/>
        <end position="320"/>
    </location>
</feature>
<keyword evidence="3" id="KW-1185">Reference proteome</keyword>
<dbReference type="InterPro" id="IPR013149">
    <property type="entry name" value="ADH-like_C"/>
</dbReference>
<dbReference type="EMBL" id="JAINVV010000008">
    <property type="protein sequence ID" value="MBY8824347.1"/>
    <property type="molecule type" value="Genomic_DNA"/>
</dbReference>
<dbReference type="SUPFAM" id="SSF50129">
    <property type="entry name" value="GroES-like"/>
    <property type="match status" value="1"/>
</dbReference>
<dbReference type="Pfam" id="PF08240">
    <property type="entry name" value="ADH_N"/>
    <property type="match status" value="1"/>
</dbReference>
<comment type="caution">
    <text evidence="2">The sequence shown here is derived from an EMBL/GenBank/DDBJ whole genome shotgun (WGS) entry which is preliminary data.</text>
</comment>
<proteinExistence type="predicted"/>
<reference evidence="2 3" key="1">
    <citation type="submission" date="2021-08" db="EMBL/GenBank/DDBJ databases">
        <authorList>
            <person name="Tuo L."/>
        </authorList>
    </citation>
    <scope>NUCLEOTIDE SEQUENCE [LARGE SCALE GENOMIC DNA]</scope>
    <source>
        <strain evidence="2 3">JCM 31229</strain>
    </source>
</reference>
<accession>A0ABS7PSN0</accession>
<evidence type="ECO:0000313" key="3">
    <source>
        <dbReference type="Proteomes" id="UP000706039"/>
    </source>
</evidence>
<dbReference type="PANTHER" id="PTHR43677">
    <property type="entry name" value="SHORT-CHAIN DEHYDROGENASE/REDUCTASE"/>
    <property type="match status" value="1"/>
</dbReference>
<dbReference type="PANTHER" id="PTHR43677:SF4">
    <property type="entry name" value="QUINONE OXIDOREDUCTASE-LIKE PROTEIN 2"/>
    <property type="match status" value="1"/>
</dbReference>
<dbReference type="InterPro" id="IPR020843">
    <property type="entry name" value="ER"/>
</dbReference>
<dbReference type="CDD" id="cd08241">
    <property type="entry name" value="QOR1"/>
    <property type="match status" value="1"/>
</dbReference>
<dbReference type="SUPFAM" id="SSF51735">
    <property type="entry name" value="NAD(P)-binding Rossmann-fold domains"/>
    <property type="match status" value="1"/>
</dbReference>
<dbReference type="InterPro" id="IPR036291">
    <property type="entry name" value="NAD(P)-bd_dom_sf"/>
</dbReference>
<dbReference type="InterPro" id="IPR013154">
    <property type="entry name" value="ADH-like_N"/>
</dbReference>
<dbReference type="Pfam" id="PF00107">
    <property type="entry name" value="ADH_zinc_N"/>
    <property type="match status" value="1"/>
</dbReference>
<name>A0ABS7PSN0_9SPHN</name>
<dbReference type="SMART" id="SM00829">
    <property type="entry name" value="PKS_ER"/>
    <property type="match status" value="1"/>
</dbReference>
<dbReference type="InterPro" id="IPR051397">
    <property type="entry name" value="Zn-ADH-like_protein"/>
</dbReference>
<dbReference type="Proteomes" id="UP000706039">
    <property type="component" value="Unassembled WGS sequence"/>
</dbReference>
<protein>
    <submittedName>
        <fullName evidence="2">NADPH:quinone oxidoreductase family protein</fullName>
    </submittedName>
</protein>
<sequence length="322" mass="33373">MRAVICRDYGGPELLEIGMLPDPVPTNGEVLIRVHASSINFPDALNIQGRYQVKRPLPFVAGSEVAGVIEAIGPDVSSIAVGDRVAAVTQVGGFAEKAIAAASAAIKLPDDIPFEFAATFSVTYGTAYLGLVEQAKLRAGETLLVLGAAGGVGIAAIEIAKAMGATVIAAASSPEKRAAASAAGADHLIGYDDIKDQTRALTGGLGANVVFDPVGDRFAEPALRAMGWQGRYLVIGFAAGDIPRIPLNLLLLKSGSAIGVFFGEWASRNPAAAASHAEALFDLYRRGALTAQIGGRFPLEGVPDALVQIMERRAVGKLLIEM</sequence>
<dbReference type="InterPro" id="IPR011032">
    <property type="entry name" value="GroES-like_sf"/>
</dbReference>
<dbReference type="Gene3D" id="3.40.50.720">
    <property type="entry name" value="NAD(P)-binding Rossmann-like Domain"/>
    <property type="match status" value="1"/>
</dbReference>
<dbReference type="RefSeq" id="WP_222991416.1">
    <property type="nucleotide sequence ID" value="NZ_JAINVV010000008.1"/>
</dbReference>
<dbReference type="Gene3D" id="3.90.180.10">
    <property type="entry name" value="Medium-chain alcohol dehydrogenases, catalytic domain"/>
    <property type="match status" value="1"/>
</dbReference>
<evidence type="ECO:0000259" key="1">
    <source>
        <dbReference type="SMART" id="SM00829"/>
    </source>
</evidence>
<organism evidence="2 3">
    <name type="scientific">Sphingomonas colocasiae</name>
    <dbReference type="NCBI Taxonomy" id="1848973"/>
    <lineage>
        <taxon>Bacteria</taxon>
        <taxon>Pseudomonadati</taxon>
        <taxon>Pseudomonadota</taxon>
        <taxon>Alphaproteobacteria</taxon>
        <taxon>Sphingomonadales</taxon>
        <taxon>Sphingomonadaceae</taxon>
        <taxon>Sphingomonas</taxon>
    </lineage>
</organism>
<gene>
    <name evidence="2" type="ORF">K7G82_18730</name>
</gene>
<evidence type="ECO:0000313" key="2">
    <source>
        <dbReference type="EMBL" id="MBY8824347.1"/>
    </source>
</evidence>